<dbReference type="EMBL" id="AM746676">
    <property type="protein sequence ID" value="CAN94096.1"/>
    <property type="molecule type" value="Genomic_DNA"/>
</dbReference>
<dbReference type="KEGG" id="scl:sce3936"/>
<gene>
    <name evidence="2" type="ordered locus">sce3936</name>
</gene>
<accession>A9EQ55</accession>
<organism evidence="2 3">
    <name type="scientific">Sorangium cellulosum (strain So ce56)</name>
    <name type="common">Polyangium cellulosum (strain So ce56)</name>
    <dbReference type="NCBI Taxonomy" id="448385"/>
    <lineage>
        <taxon>Bacteria</taxon>
        <taxon>Pseudomonadati</taxon>
        <taxon>Myxococcota</taxon>
        <taxon>Polyangia</taxon>
        <taxon>Polyangiales</taxon>
        <taxon>Polyangiaceae</taxon>
        <taxon>Sorangium</taxon>
    </lineage>
</organism>
<proteinExistence type="predicted"/>
<sequence length="262" mass="27761">MSSRRPCPPRLLPRAARLCAALILGLVAPGCRDEPRPWEGKPGPAVVLSAAPTHPTATIGTGGLADVDAGQGEGDAGARTDLDLPVLPVRVGGPWVRCYGNFRISGDPLKDVTRLSLLCGPENGMRRISPKPIEGQVAEGGAIVTEKLQAVRGACYRVFAVGGPGVLNLDVAVRSSRGAMIASDGTEDAWPIVQPDRPFCPLEDDNAIVEISARRGSGRFAAEVWMLKSYKRARQGDAGMEAEAGADETYEMNNETDAYEEL</sequence>
<reference evidence="2 3" key="1">
    <citation type="journal article" date="2007" name="Nat. Biotechnol.">
        <title>Complete genome sequence of the myxobacterium Sorangium cellulosum.</title>
        <authorList>
            <person name="Schneiker S."/>
            <person name="Perlova O."/>
            <person name="Kaiser O."/>
            <person name="Gerth K."/>
            <person name="Alici A."/>
            <person name="Altmeyer M.O."/>
            <person name="Bartels D."/>
            <person name="Bekel T."/>
            <person name="Beyer S."/>
            <person name="Bode E."/>
            <person name="Bode H.B."/>
            <person name="Bolten C.J."/>
            <person name="Choudhuri J.V."/>
            <person name="Doss S."/>
            <person name="Elnakady Y.A."/>
            <person name="Frank B."/>
            <person name="Gaigalat L."/>
            <person name="Goesmann A."/>
            <person name="Groeger C."/>
            <person name="Gross F."/>
            <person name="Jelsbak L."/>
            <person name="Jelsbak L."/>
            <person name="Kalinowski J."/>
            <person name="Kegler C."/>
            <person name="Knauber T."/>
            <person name="Konietzny S."/>
            <person name="Kopp M."/>
            <person name="Krause L."/>
            <person name="Krug D."/>
            <person name="Linke B."/>
            <person name="Mahmud T."/>
            <person name="Martinez-Arias R."/>
            <person name="McHardy A.C."/>
            <person name="Merai M."/>
            <person name="Meyer F."/>
            <person name="Mormann S."/>
            <person name="Munoz-Dorado J."/>
            <person name="Perez J."/>
            <person name="Pradella S."/>
            <person name="Rachid S."/>
            <person name="Raddatz G."/>
            <person name="Rosenau F."/>
            <person name="Rueckert C."/>
            <person name="Sasse F."/>
            <person name="Scharfe M."/>
            <person name="Schuster S.C."/>
            <person name="Suen G."/>
            <person name="Treuner-Lange A."/>
            <person name="Velicer G.J."/>
            <person name="Vorholter F.-J."/>
            <person name="Weissman K.J."/>
            <person name="Welch R.D."/>
            <person name="Wenzel S.C."/>
            <person name="Whitworth D.E."/>
            <person name="Wilhelm S."/>
            <person name="Wittmann C."/>
            <person name="Bloecker H."/>
            <person name="Puehler A."/>
            <person name="Mueller R."/>
        </authorList>
    </citation>
    <scope>NUCLEOTIDE SEQUENCE [LARGE SCALE GENOMIC DNA]</scope>
    <source>
        <strain evidence="3">So ce56</strain>
    </source>
</reference>
<evidence type="ECO:0000256" key="1">
    <source>
        <dbReference type="SAM" id="MobiDB-lite"/>
    </source>
</evidence>
<dbReference type="STRING" id="448385.sce3936"/>
<dbReference type="RefSeq" id="WP_012236566.1">
    <property type="nucleotide sequence ID" value="NC_010162.1"/>
</dbReference>
<name>A9EQ55_SORC5</name>
<dbReference type="HOGENOM" id="CLU_1081428_0_0_7"/>
<feature type="region of interest" description="Disordered" evidence="1">
    <location>
        <begin position="239"/>
        <end position="262"/>
    </location>
</feature>
<dbReference type="Proteomes" id="UP000002139">
    <property type="component" value="Chromosome"/>
</dbReference>
<dbReference type="BioCyc" id="SCEL448385:SCE_RS20180-MONOMER"/>
<keyword evidence="3" id="KW-1185">Reference proteome</keyword>
<protein>
    <submittedName>
        <fullName evidence="2">Uncharacterized protein</fullName>
    </submittedName>
</protein>
<dbReference type="AlphaFoldDB" id="A9EQ55"/>
<evidence type="ECO:0000313" key="2">
    <source>
        <dbReference type="EMBL" id="CAN94096.1"/>
    </source>
</evidence>
<dbReference type="OrthoDB" id="5519023at2"/>
<evidence type="ECO:0000313" key="3">
    <source>
        <dbReference type="Proteomes" id="UP000002139"/>
    </source>
</evidence>